<proteinExistence type="predicted"/>
<dbReference type="EMBL" id="QFWQ01000005">
    <property type="protein sequence ID" value="RCS29957.1"/>
    <property type="molecule type" value="Genomic_DNA"/>
</dbReference>
<name>A0A368KDP4_9GAMM</name>
<reference evidence="2 3" key="1">
    <citation type="submission" date="2018-05" db="EMBL/GenBank/DDBJ databases">
        <title>Draft genome sequence of Rhodanobacter denitrificans Yn1 isolated from gold copper mine.</title>
        <authorList>
            <person name="Yang N."/>
            <person name="Mazhar H.S."/>
            <person name="Rensing C."/>
        </authorList>
    </citation>
    <scope>NUCLEOTIDE SEQUENCE [LARGE SCALE GENOMIC DNA]</scope>
    <source>
        <strain evidence="2 3">Yn1</strain>
    </source>
</reference>
<dbReference type="InterPro" id="IPR032710">
    <property type="entry name" value="NTF2-like_dom_sf"/>
</dbReference>
<dbReference type="SUPFAM" id="SSF54427">
    <property type="entry name" value="NTF2-like"/>
    <property type="match status" value="1"/>
</dbReference>
<feature type="domain" description="SnoaL-like" evidence="1">
    <location>
        <begin position="33"/>
        <end position="159"/>
    </location>
</feature>
<evidence type="ECO:0000313" key="2">
    <source>
        <dbReference type="EMBL" id="RCS29957.1"/>
    </source>
</evidence>
<gene>
    <name evidence="2" type="ORF">DEO45_07715</name>
</gene>
<dbReference type="InterPro" id="IPR037401">
    <property type="entry name" value="SnoaL-like"/>
</dbReference>
<dbReference type="Proteomes" id="UP000252387">
    <property type="component" value="Unassembled WGS sequence"/>
</dbReference>
<protein>
    <submittedName>
        <fullName evidence="2">Nuclear transport factor 2 family protein</fullName>
    </submittedName>
</protein>
<sequence length="176" mass="19130">MRPDPAAGIARAQRYISRTPGSQGMVSTLSDFAARQQIEDVVVRMFVATDERDWATLKACFTDPFVLDMTSMVGGAPTSMTPGQVADAWAEGFKTLDHVHHQIGNLRTSVTGPAATVRCYGVALHHRGGITAADKTRRFVGTYELGLEMEAGNWRIAKLVFLLKFIDGNLSLESAS</sequence>
<keyword evidence="3" id="KW-1185">Reference proteome</keyword>
<dbReference type="Pfam" id="PF13577">
    <property type="entry name" value="SnoaL_4"/>
    <property type="match status" value="1"/>
</dbReference>
<comment type="caution">
    <text evidence="2">The sequence shown here is derived from an EMBL/GenBank/DDBJ whole genome shotgun (WGS) entry which is preliminary data.</text>
</comment>
<dbReference type="AlphaFoldDB" id="A0A368KDP4"/>
<accession>A0A368KDP4</accession>
<dbReference type="Gene3D" id="3.10.450.50">
    <property type="match status" value="1"/>
</dbReference>
<evidence type="ECO:0000259" key="1">
    <source>
        <dbReference type="Pfam" id="PF13577"/>
    </source>
</evidence>
<evidence type="ECO:0000313" key="3">
    <source>
        <dbReference type="Proteomes" id="UP000252387"/>
    </source>
</evidence>
<dbReference type="OrthoDB" id="981191at2"/>
<organism evidence="2 3">
    <name type="scientific">Rhodanobacter denitrificans</name>
    <dbReference type="NCBI Taxonomy" id="666685"/>
    <lineage>
        <taxon>Bacteria</taxon>
        <taxon>Pseudomonadati</taxon>
        <taxon>Pseudomonadota</taxon>
        <taxon>Gammaproteobacteria</taxon>
        <taxon>Lysobacterales</taxon>
        <taxon>Rhodanobacteraceae</taxon>
        <taxon>Rhodanobacter</taxon>
    </lineage>
</organism>